<protein>
    <submittedName>
        <fullName evidence="7">ABC transporter ATP-binding protein</fullName>
    </submittedName>
</protein>
<dbReference type="PROSITE" id="PS50893">
    <property type="entry name" value="ABC_TRANSPORTER_2"/>
    <property type="match status" value="1"/>
</dbReference>
<dbReference type="RefSeq" id="WP_191071305.1">
    <property type="nucleotide sequence ID" value="NZ_CP060506.1"/>
</dbReference>
<dbReference type="Pfam" id="PF00005">
    <property type="entry name" value="ABC_tran"/>
    <property type="match status" value="1"/>
</dbReference>
<dbReference type="InterPro" id="IPR003439">
    <property type="entry name" value="ABC_transporter-like_ATP-bd"/>
</dbReference>
<dbReference type="InterPro" id="IPR027417">
    <property type="entry name" value="P-loop_NTPase"/>
</dbReference>
<sequence length="285" mass="31110">MEPVVALTNVRFAYGKHEVLEGVSLDVAEGELVVLLGPNGAGKSTLIEQIVGTKRPHAGTVRVLGADPARPDDAWLGRIGVVAQHSRDRGMWNLRMFLSWVGAHYRALGRDVLSPEVAADRVGLGDQLTQRLGQLSGGERRRADLAAALIGVPDLLVLDEPTTGLDPVVKAQVHDVLADEIDRGATIVMTSHDMGEAQRIAQRVVVLSSGRILFDGTPARLRERVGAHAEVTWVDQERRYVHATADPEAFIRSLDLSQVRNLEVTRPNLEDAYIDLLSRQGDDHE</sequence>
<dbReference type="GO" id="GO:0046677">
    <property type="term" value="P:response to antibiotic"/>
    <property type="evidence" value="ECO:0007669"/>
    <property type="project" value="UniProtKB-KW"/>
</dbReference>
<feature type="domain" description="ABC transporter" evidence="6">
    <location>
        <begin position="5"/>
        <end position="234"/>
    </location>
</feature>
<evidence type="ECO:0000256" key="2">
    <source>
        <dbReference type="ARBA" id="ARBA00022448"/>
    </source>
</evidence>
<dbReference type="GO" id="GO:0005524">
    <property type="term" value="F:ATP binding"/>
    <property type="evidence" value="ECO:0007669"/>
    <property type="project" value="UniProtKB-KW"/>
</dbReference>
<dbReference type="InterPro" id="IPR017871">
    <property type="entry name" value="ABC_transporter-like_CS"/>
</dbReference>
<evidence type="ECO:0000313" key="8">
    <source>
        <dbReference type="Proteomes" id="UP000627538"/>
    </source>
</evidence>
<comment type="caution">
    <text evidence="7">The sequence shown here is derived from an EMBL/GenBank/DDBJ whole genome shotgun (WGS) entry which is preliminary data.</text>
</comment>
<dbReference type="SUPFAM" id="SSF52540">
    <property type="entry name" value="P-loop containing nucleoside triphosphate hydrolases"/>
    <property type="match status" value="1"/>
</dbReference>
<accession>A0A8I0KPT7</accession>
<evidence type="ECO:0000256" key="3">
    <source>
        <dbReference type="ARBA" id="ARBA00022741"/>
    </source>
</evidence>
<keyword evidence="3" id="KW-0547">Nucleotide-binding</keyword>
<dbReference type="PROSITE" id="PS00211">
    <property type="entry name" value="ABC_TRANSPORTER_1"/>
    <property type="match status" value="1"/>
</dbReference>
<evidence type="ECO:0000256" key="5">
    <source>
        <dbReference type="ARBA" id="ARBA00023251"/>
    </source>
</evidence>
<comment type="subcellular location">
    <subcellularLocation>
        <location evidence="1">Cell membrane</location>
        <topology evidence="1">Peripheral membrane protein</topology>
    </subcellularLocation>
</comment>
<keyword evidence="4 7" id="KW-0067">ATP-binding</keyword>
<dbReference type="GO" id="GO:0005886">
    <property type="term" value="C:plasma membrane"/>
    <property type="evidence" value="ECO:0007669"/>
    <property type="project" value="UniProtKB-SubCell"/>
</dbReference>
<dbReference type="InterPro" id="IPR050763">
    <property type="entry name" value="ABC_transporter_ATP-binding"/>
</dbReference>
<dbReference type="CDD" id="cd03230">
    <property type="entry name" value="ABC_DR_subfamily_A"/>
    <property type="match status" value="1"/>
</dbReference>
<dbReference type="AlphaFoldDB" id="A0A8I0KPT7"/>
<dbReference type="SMART" id="SM00382">
    <property type="entry name" value="AAA"/>
    <property type="match status" value="1"/>
</dbReference>
<keyword evidence="2" id="KW-0813">Transport</keyword>
<dbReference type="PANTHER" id="PTHR42711">
    <property type="entry name" value="ABC TRANSPORTER ATP-BINDING PROTEIN"/>
    <property type="match status" value="1"/>
</dbReference>
<evidence type="ECO:0000256" key="1">
    <source>
        <dbReference type="ARBA" id="ARBA00004202"/>
    </source>
</evidence>
<dbReference type="GO" id="GO:0016887">
    <property type="term" value="F:ATP hydrolysis activity"/>
    <property type="evidence" value="ECO:0007669"/>
    <property type="project" value="InterPro"/>
</dbReference>
<dbReference type="Gene3D" id="3.40.50.300">
    <property type="entry name" value="P-loop containing nucleotide triphosphate hydrolases"/>
    <property type="match status" value="1"/>
</dbReference>
<reference evidence="7 8" key="1">
    <citation type="submission" date="2020-08" db="EMBL/GenBank/DDBJ databases">
        <title>Winkia gen. nov., sp. nov., isolated from faeces of the Anser albifrons in China.</title>
        <authorList>
            <person name="Liu Q."/>
        </authorList>
    </citation>
    <scope>NUCLEOTIDE SEQUENCE [LARGE SCALE GENOMIC DNA]</scope>
    <source>
        <strain evidence="7 8">C62</strain>
    </source>
</reference>
<evidence type="ECO:0000313" key="7">
    <source>
        <dbReference type="EMBL" id="MBD3689240.1"/>
    </source>
</evidence>
<gene>
    <name evidence="7" type="ORF">H8R10_03215</name>
</gene>
<evidence type="ECO:0000259" key="6">
    <source>
        <dbReference type="PROSITE" id="PS50893"/>
    </source>
</evidence>
<name>A0A8I0KPT7_9ACTO</name>
<organism evidence="7 8">
    <name type="scientific">Nanchangia anserum</name>
    <dbReference type="NCBI Taxonomy" id="2692125"/>
    <lineage>
        <taxon>Bacteria</taxon>
        <taxon>Bacillati</taxon>
        <taxon>Actinomycetota</taxon>
        <taxon>Actinomycetes</taxon>
        <taxon>Actinomycetales</taxon>
        <taxon>Actinomycetaceae</taxon>
        <taxon>Nanchangia</taxon>
    </lineage>
</organism>
<keyword evidence="5" id="KW-0046">Antibiotic resistance</keyword>
<keyword evidence="8" id="KW-1185">Reference proteome</keyword>
<evidence type="ECO:0000256" key="4">
    <source>
        <dbReference type="ARBA" id="ARBA00022840"/>
    </source>
</evidence>
<dbReference type="PANTHER" id="PTHR42711:SF17">
    <property type="entry name" value="ABC TRANSPORTER ATP-BINDING PROTEIN"/>
    <property type="match status" value="1"/>
</dbReference>
<dbReference type="Proteomes" id="UP000627538">
    <property type="component" value="Unassembled WGS sequence"/>
</dbReference>
<proteinExistence type="predicted"/>
<dbReference type="InterPro" id="IPR003593">
    <property type="entry name" value="AAA+_ATPase"/>
</dbReference>
<dbReference type="EMBL" id="JACRUO010000001">
    <property type="protein sequence ID" value="MBD3689240.1"/>
    <property type="molecule type" value="Genomic_DNA"/>
</dbReference>